<dbReference type="RefSeq" id="WP_272780879.1">
    <property type="nucleotide sequence ID" value="NZ_JAQQLI010000118.1"/>
</dbReference>
<reference evidence="2" key="2">
    <citation type="submission" date="2023-02" db="EMBL/GenBank/DDBJ databases">
        <authorList>
            <person name="Rayyan A."/>
            <person name="Meyer T."/>
            <person name="Kyndt J.A."/>
        </authorList>
    </citation>
    <scope>NUCLEOTIDE SEQUENCE</scope>
    <source>
        <strain evidence="2">DSM 9987</strain>
    </source>
</reference>
<dbReference type="EMBL" id="JAQQLI010000118">
    <property type="protein sequence ID" value="MDC7790060.1"/>
    <property type="molecule type" value="Genomic_DNA"/>
</dbReference>
<accession>A0ABT5JK29</accession>
<dbReference type="Proteomes" id="UP001165652">
    <property type="component" value="Unassembled WGS sequence"/>
</dbReference>
<feature type="transmembrane region" description="Helical" evidence="1">
    <location>
        <begin position="21"/>
        <end position="42"/>
    </location>
</feature>
<feature type="transmembrane region" description="Helical" evidence="1">
    <location>
        <begin position="336"/>
        <end position="356"/>
    </location>
</feature>
<feature type="transmembrane region" description="Helical" evidence="1">
    <location>
        <begin position="119"/>
        <end position="151"/>
    </location>
</feature>
<proteinExistence type="predicted"/>
<name>A0ABT5JK29_RHOTP</name>
<feature type="transmembrane region" description="Helical" evidence="1">
    <location>
        <begin position="313"/>
        <end position="329"/>
    </location>
</feature>
<evidence type="ECO:0000313" key="2">
    <source>
        <dbReference type="EMBL" id="MDC7790060.1"/>
    </source>
</evidence>
<feature type="transmembrane region" description="Helical" evidence="1">
    <location>
        <begin position="171"/>
        <end position="190"/>
    </location>
</feature>
<evidence type="ECO:0008006" key="4">
    <source>
        <dbReference type="Google" id="ProtNLM"/>
    </source>
</evidence>
<sequence length="415" mass="43658">MTPAASASRRRRTAAIAGDTGAGLLVVGAFLLTALPLCWLGYGADNDSYLTLDAGTATWVNGVPTMSRHPGYWLHELIVFLLDRTGGALAVNLVTLAVSAAALWRLWRLAGPVPVPWRVPLLLCLALNPWFLAASTSAIDYNFALLALILAVEAAVDGRTAAAGLLGALALWFRLASLLPLLGGLAGAVIAEPSWRTARAALAAAATSLVIGGVIYCLSWSTSGGDLSFLQAHAGPDEMWTPALWLGRVIYKPLALLGLPATLWALALVVFWRRDVDTIGGSDGRERRLCLAASGVVLATGALYARYPIETSYLLPALAFGLVVAGMVFRRRSPWGAWILLGLVALNNIVAIQLAAPDRIGRATAARFEIAVVPGVLAADIRTRLALVGCRSFACWLDRTSGREADGHASPPAGS</sequence>
<comment type="caution">
    <text evidence="2">The sequence shown here is derived from an EMBL/GenBank/DDBJ whole genome shotgun (WGS) entry which is preliminary data.</text>
</comment>
<keyword evidence="1" id="KW-1133">Transmembrane helix</keyword>
<reference evidence="2" key="1">
    <citation type="journal article" date="2023" name="Microbiol Resour">
        <title>Genome Sequences of Rhodoplanes serenus and Two Thermotolerant Strains, Rhodoplanes tepidamans and 'Rhodoplanes cryptolactis,' Further Refine the Genus.</title>
        <authorList>
            <person name="Rayyan A.A."/>
            <person name="Kyndt J.A."/>
        </authorList>
    </citation>
    <scope>NUCLEOTIDE SEQUENCE</scope>
    <source>
        <strain evidence="2">DSM 9987</strain>
    </source>
</reference>
<evidence type="ECO:0000313" key="3">
    <source>
        <dbReference type="Proteomes" id="UP001165652"/>
    </source>
</evidence>
<keyword evidence="1" id="KW-0812">Transmembrane</keyword>
<gene>
    <name evidence="2" type="ORF">PQJ73_30645</name>
</gene>
<keyword evidence="3" id="KW-1185">Reference proteome</keyword>
<feature type="transmembrane region" description="Helical" evidence="1">
    <location>
        <begin position="202"/>
        <end position="221"/>
    </location>
</feature>
<feature type="transmembrane region" description="Helical" evidence="1">
    <location>
        <begin position="249"/>
        <end position="269"/>
    </location>
</feature>
<protein>
    <recommendedName>
        <fullName evidence="4">DUF2029 domain-containing protein</fullName>
    </recommendedName>
</protein>
<organism evidence="2 3">
    <name type="scientific">Rhodoplanes tepidamans</name>
    <name type="common">Rhodoplanes cryptolactis</name>
    <dbReference type="NCBI Taxonomy" id="200616"/>
    <lineage>
        <taxon>Bacteria</taxon>
        <taxon>Pseudomonadati</taxon>
        <taxon>Pseudomonadota</taxon>
        <taxon>Alphaproteobacteria</taxon>
        <taxon>Hyphomicrobiales</taxon>
        <taxon>Nitrobacteraceae</taxon>
        <taxon>Rhodoplanes</taxon>
    </lineage>
</organism>
<feature type="transmembrane region" description="Helical" evidence="1">
    <location>
        <begin position="87"/>
        <end position="107"/>
    </location>
</feature>
<keyword evidence="1" id="KW-0472">Membrane</keyword>
<evidence type="ECO:0000256" key="1">
    <source>
        <dbReference type="SAM" id="Phobius"/>
    </source>
</evidence>